<evidence type="ECO:0000313" key="2">
    <source>
        <dbReference type="EMBL" id="TCS82058.1"/>
    </source>
</evidence>
<keyword evidence="3" id="KW-1185">Reference proteome</keyword>
<keyword evidence="1" id="KW-1133">Transmembrane helix</keyword>
<feature type="transmembrane region" description="Helical" evidence="1">
    <location>
        <begin position="20"/>
        <end position="42"/>
    </location>
</feature>
<reference evidence="2 3" key="1">
    <citation type="submission" date="2019-03" db="EMBL/GenBank/DDBJ databases">
        <title>Genomic Encyclopedia of Type Strains, Phase IV (KMG-IV): sequencing the most valuable type-strain genomes for metagenomic binning, comparative biology and taxonomic classification.</title>
        <authorList>
            <person name="Goeker M."/>
        </authorList>
    </citation>
    <scope>NUCLEOTIDE SEQUENCE [LARGE SCALE GENOMIC DNA]</scope>
    <source>
        <strain evidence="2 3">DSM 20467</strain>
    </source>
</reference>
<name>A0A4R3KFK0_9FIRM</name>
<organism evidence="2 3">
    <name type="scientific">Pectinatus cerevisiiphilus</name>
    <dbReference type="NCBI Taxonomy" id="86956"/>
    <lineage>
        <taxon>Bacteria</taxon>
        <taxon>Bacillati</taxon>
        <taxon>Bacillota</taxon>
        <taxon>Negativicutes</taxon>
        <taxon>Selenomonadales</taxon>
        <taxon>Selenomonadaceae</taxon>
        <taxon>Pectinatus</taxon>
    </lineage>
</organism>
<keyword evidence="1" id="KW-0472">Membrane</keyword>
<evidence type="ECO:0000313" key="3">
    <source>
        <dbReference type="Proteomes" id="UP000295188"/>
    </source>
</evidence>
<evidence type="ECO:0000256" key="1">
    <source>
        <dbReference type="SAM" id="Phobius"/>
    </source>
</evidence>
<dbReference type="AlphaFoldDB" id="A0A4R3KFK0"/>
<protein>
    <submittedName>
        <fullName evidence="2">Uncharacterized protein</fullName>
    </submittedName>
</protein>
<accession>A0A4R3KFK0</accession>
<gene>
    <name evidence="2" type="ORF">EDC37_101231</name>
</gene>
<dbReference type="Proteomes" id="UP000295188">
    <property type="component" value="Unassembled WGS sequence"/>
</dbReference>
<dbReference type="RefSeq" id="WP_165874432.1">
    <property type="nucleotide sequence ID" value="NZ_SMAA01000001.1"/>
</dbReference>
<sequence>MENIVAILSAIINKTNNDYLLFSIVIAVIIIAVVIPLGLYYLKCKFNKNN</sequence>
<comment type="caution">
    <text evidence="2">The sequence shown here is derived from an EMBL/GenBank/DDBJ whole genome shotgun (WGS) entry which is preliminary data.</text>
</comment>
<proteinExistence type="predicted"/>
<keyword evidence="1" id="KW-0812">Transmembrane</keyword>
<dbReference type="EMBL" id="SMAA01000001">
    <property type="protein sequence ID" value="TCS82058.1"/>
    <property type="molecule type" value="Genomic_DNA"/>
</dbReference>